<dbReference type="Gene3D" id="3.40.50.970">
    <property type="match status" value="1"/>
</dbReference>
<dbReference type="CDD" id="cd07034">
    <property type="entry name" value="TPP_PYR_PFOR_IOR-alpha_like"/>
    <property type="match status" value="1"/>
</dbReference>
<feature type="domain" description="Pyruvate:ferredoxin oxidoreductase core" evidence="3">
    <location>
        <begin position="256"/>
        <end position="353"/>
    </location>
</feature>
<evidence type="ECO:0000256" key="1">
    <source>
        <dbReference type="ARBA" id="ARBA00023002"/>
    </source>
</evidence>
<dbReference type="NCBIfam" id="NF005507">
    <property type="entry name" value="PRK07119.1"/>
    <property type="match status" value="1"/>
</dbReference>
<dbReference type="EMBL" id="JAPAAF010000010">
    <property type="protein sequence ID" value="MCW0482891.1"/>
    <property type="molecule type" value="Genomic_DNA"/>
</dbReference>
<dbReference type="Pfam" id="PF01855">
    <property type="entry name" value="POR_N"/>
    <property type="match status" value="1"/>
</dbReference>
<accession>A0AA41Y7G7</accession>
<dbReference type="PANTHER" id="PTHR43088">
    <property type="entry name" value="SUBUNIT OF PYRUVATE:FLAVODOXIN OXIDOREDUCTASE-RELATED"/>
    <property type="match status" value="1"/>
</dbReference>
<sequence>MGELRLMKGNEVIAEAAIRCGCDGYFGYPITPQSEVMETLMAREPWDETGMVVLQAESEVASINMVYGAAGSGKKVMTSSSSPGISLMAEGISYIAGAELPCVIVNVQRGGPGLGTIQPSQADYFQSTKGGGHGDYKLIVLAPASVQEMNDFVELAFQLAFKYRNPAMILSDGAIGQMMEKVELSDFQPRLTAEEIKARYGSWATTGKTADRDYNIVTSLEMDSAKMEHNNLRFQEKYRTMEEEEVRYEMIECDDADYVLVAFGSSARICQKSVDIARAKGLKVGLLRPITLFPFPKKSIAELAKRVKGFLTVEMNAGQMIEDVQLAVGCSGNNVPVKHFGRMGGIIPTPGEVAEALEQKLIGG</sequence>
<dbReference type="PANTHER" id="PTHR43088:SF1">
    <property type="entry name" value="SUBUNIT OF PYRUVATE:FLAVODOXIN OXIDOREDUCTASE"/>
    <property type="match status" value="1"/>
</dbReference>
<dbReference type="InterPro" id="IPR002880">
    <property type="entry name" value="Pyrv_Fd/Flavodoxin_OxRdtase_N"/>
</dbReference>
<dbReference type="Gene3D" id="3.40.50.920">
    <property type="match status" value="1"/>
</dbReference>
<dbReference type="RefSeq" id="WP_282591494.1">
    <property type="nucleotide sequence ID" value="NZ_JAPAAF010000010.1"/>
</dbReference>
<evidence type="ECO:0000313" key="5">
    <source>
        <dbReference type="Proteomes" id="UP001163821"/>
    </source>
</evidence>
<gene>
    <name evidence="4" type="ORF">N2K84_09145</name>
</gene>
<dbReference type="AlphaFoldDB" id="A0AA41Y7G7"/>
<evidence type="ECO:0000313" key="4">
    <source>
        <dbReference type="EMBL" id="MCW0482891.1"/>
    </source>
</evidence>
<dbReference type="Proteomes" id="UP001163821">
    <property type="component" value="Unassembled WGS sequence"/>
</dbReference>
<proteinExistence type="predicted"/>
<protein>
    <submittedName>
        <fullName evidence="4">3-methyl-2-oxobutanoate dehydrogenase subunit VorB</fullName>
    </submittedName>
</protein>
<feature type="domain" description="Pyruvate flavodoxin/ferredoxin oxidoreductase pyrimidine binding" evidence="2">
    <location>
        <begin position="15"/>
        <end position="195"/>
    </location>
</feature>
<organism evidence="4 5">
    <name type="scientific">Gaoshiqia sediminis</name>
    <dbReference type="NCBI Taxonomy" id="2986998"/>
    <lineage>
        <taxon>Bacteria</taxon>
        <taxon>Pseudomonadati</taxon>
        <taxon>Bacteroidota</taxon>
        <taxon>Bacteroidia</taxon>
        <taxon>Marinilabiliales</taxon>
        <taxon>Prolixibacteraceae</taxon>
        <taxon>Gaoshiqia</taxon>
    </lineage>
</organism>
<dbReference type="GO" id="GO:0016491">
    <property type="term" value="F:oxidoreductase activity"/>
    <property type="evidence" value="ECO:0007669"/>
    <property type="project" value="UniProtKB-KW"/>
</dbReference>
<dbReference type="InterPro" id="IPR033412">
    <property type="entry name" value="PFOR_II"/>
</dbReference>
<dbReference type="SUPFAM" id="SSF52518">
    <property type="entry name" value="Thiamin diphosphate-binding fold (THDP-binding)"/>
    <property type="match status" value="1"/>
</dbReference>
<evidence type="ECO:0000259" key="2">
    <source>
        <dbReference type="Pfam" id="PF01855"/>
    </source>
</evidence>
<reference evidence="4" key="1">
    <citation type="submission" date="2022-10" db="EMBL/GenBank/DDBJ databases">
        <title>Gaoshiqiia sediminis gen. nov., sp. nov., isolated from coastal sediment.</title>
        <authorList>
            <person name="Yu W.X."/>
            <person name="Mu D.S."/>
            <person name="Du J.Z."/>
            <person name="Liang Y.Q."/>
        </authorList>
    </citation>
    <scope>NUCLEOTIDE SEQUENCE</scope>
    <source>
        <strain evidence="4">A06</strain>
    </source>
</reference>
<name>A0AA41Y7G7_9BACT</name>
<dbReference type="InterPro" id="IPR052368">
    <property type="entry name" value="2-oxoacid_oxidoreductase"/>
</dbReference>
<comment type="caution">
    <text evidence="4">The sequence shown here is derived from an EMBL/GenBank/DDBJ whole genome shotgun (WGS) entry which is preliminary data.</text>
</comment>
<dbReference type="SUPFAM" id="SSF52922">
    <property type="entry name" value="TK C-terminal domain-like"/>
    <property type="match status" value="1"/>
</dbReference>
<dbReference type="Pfam" id="PF17147">
    <property type="entry name" value="PFOR_II"/>
    <property type="match status" value="1"/>
</dbReference>
<keyword evidence="5" id="KW-1185">Reference proteome</keyword>
<keyword evidence="1" id="KW-0560">Oxidoreductase</keyword>
<dbReference type="InterPro" id="IPR009014">
    <property type="entry name" value="Transketo_C/PFOR_II"/>
</dbReference>
<dbReference type="InterPro" id="IPR029061">
    <property type="entry name" value="THDP-binding"/>
</dbReference>
<evidence type="ECO:0000259" key="3">
    <source>
        <dbReference type="Pfam" id="PF17147"/>
    </source>
</evidence>